<dbReference type="EMBL" id="FWXT01000001">
    <property type="protein sequence ID" value="SMC63795.1"/>
    <property type="molecule type" value="Genomic_DNA"/>
</dbReference>
<accession>A0A1W2ASY3</accession>
<organism evidence="1 2">
    <name type="scientific">Pedobacter africanus</name>
    <dbReference type="NCBI Taxonomy" id="151894"/>
    <lineage>
        <taxon>Bacteria</taxon>
        <taxon>Pseudomonadati</taxon>
        <taxon>Bacteroidota</taxon>
        <taxon>Sphingobacteriia</taxon>
        <taxon>Sphingobacteriales</taxon>
        <taxon>Sphingobacteriaceae</taxon>
        <taxon>Pedobacter</taxon>
    </lineage>
</organism>
<reference evidence="2" key="1">
    <citation type="submission" date="2017-04" db="EMBL/GenBank/DDBJ databases">
        <authorList>
            <person name="Varghese N."/>
            <person name="Submissions S."/>
        </authorList>
    </citation>
    <scope>NUCLEOTIDE SEQUENCE [LARGE SCALE GENOMIC DNA]</scope>
    <source>
        <strain evidence="2">DSM 12126</strain>
    </source>
</reference>
<dbReference type="AlphaFoldDB" id="A0A1W2ASY3"/>
<sequence>MNTVTVLAIIDFEARPKAPLTRMMNERLERLAADLQVLLEKELREVRDCNDLTVYLSYNSSYAIRWRITNEVPEHVIHTVADKCAQLGYIAWKANDIRKFNLD</sequence>
<dbReference type="OrthoDB" id="770615at2"/>
<protein>
    <submittedName>
        <fullName evidence="1">Uncharacterized protein</fullName>
    </submittedName>
</protein>
<name>A0A1W2ASY3_9SPHI</name>
<gene>
    <name evidence="1" type="ORF">SAMN04488524_1637</name>
</gene>
<evidence type="ECO:0000313" key="1">
    <source>
        <dbReference type="EMBL" id="SMC63795.1"/>
    </source>
</evidence>
<dbReference type="STRING" id="151894.SAMN04488524_1637"/>
<dbReference type="Proteomes" id="UP000192756">
    <property type="component" value="Unassembled WGS sequence"/>
</dbReference>
<evidence type="ECO:0000313" key="2">
    <source>
        <dbReference type="Proteomes" id="UP000192756"/>
    </source>
</evidence>
<dbReference type="RefSeq" id="WP_084237843.1">
    <property type="nucleotide sequence ID" value="NZ_FWXT01000001.1"/>
</dbReference>
<proteinExistence type="predicted"/>
<keyword evidence="2" id="KW-1185">Reference proteome</keyword>